<dbReference type="GeneID" id="20652546"/>
<dbReference type="SMR" id="G5A2F8"/>
<evidence type="ECO:0000313" key="1">
    <source>
        <dbReference type="EMBL" id="EGZ09849.1"/>
    </source>
</evidence>
<dbReference type="Proteomes" id="UP000002640">
    <property type="component" value="Unassembled WGS sequence"/>
</dbReference>
<dbReference type="KEGG" id="psoj:PHYSODRAFT_437010"/>
<reference evidence="1 2" key="1">
    <citation type="journal article" date="2006" name="Science">
        <title>Phytophthora genome sequences uncover evolutionary origins and mechanisms of pathogenesis.</title>
        <authorList>
            <person name="Tyler B.M."/>
            <person name="Tripathy S."/>
            <person name="Zhang X."/>
            <person name="Dehal P."/>
            <person name="Jiang R.H."/>
            <person name="Aerts A."/>
            <person name="Arredondo F.D."/>
            <person name="Baxter L."/>
            <person name="Bensasson D."/>
            <person name="Beynon J.L."/>
            <person name="Chapman J."/>
            <person name="Damasceno C.M."/>
            <person name="Dorrance A.E."/>
            <person name="Dou D."/>
            <person name="Dickerman A.W."/>
            <person name="Dubchak I.L."/>
            <person name="Garbelotto M."/>
            <person name="Gijzen M."/>
            <person name="Gordon S.G."/>
            <person name="Govers F."/>
            <person name="Grunwald N.J."/>
            <person name="Huang W."/>
            <person name="Ivors K.L."/>
            <person name="Jones R.W."/>
            <person name="Kamoun S."/>
            <person name="Krampis K."/>
            <person name="Lamour K.H."/>
            <person name="Lee M.K."/>
            <person name="McDonald W.H."/>
            <person name="Medina M."/>
            <person name="Meijer H.J."/>
            <person name="Nordberg E.K."/>
            <person name="Maclean D.J."/>
            <person name="Ospina-Giraldo M.D."/>
            <person name="Morris P.F."/>
            <person name="Phuntumart V."/>
            <person name="Putnam N.H."/>
            <person name="Rash S."/>
            <person name="Rose J.K."/>
            <person name="Sakihama Y."/>
            <person name="Salamov A.A."/>
            <person name="Savidor A."/>
            <person name="Scheuring C.F."/>
            <person name="Smith B.M."/>
            <person name="Sobral B.W."/>
            <person name="Terry A."/>
            <person name="Torto-Alalibo T.A."/>
            <person name="Win J."/>
            <person name="Xu Z."/>
            <person name="Zhang H."/>
            <person name="Grigoriev I.V."/>
            <person name="Rokhsar D.S."/>
            <person name="Boore J.L."/>
        </authorList>
    </citation>
    <scope>NUCLEOTIDE SEQUENCE [LARGE SCALE GENOMIC DNA]</scope>
    <source>
        <strain evidence="1 2">P6497</strain>
    </source>
</reference>
<dbReference type="EMBL" id="JH159159">
    <property type="protein sequence ID" value="EGZ09849.1"/>
    <property type="molecule type" value="Genomic_DNA"/>
</dbReference>
<dbReference type="OMA" id="KTAMCEA"/>
<feature type="non-terminal residue" evidence="1">
    <location>
        <position position="1"/>
    </location>
</feature>
<dbReference type="RefSeq" id="XP_009534710.1">
    <property type="nucleotide sequence ID" value="XM_009536415.1"/>
</dbReference>
<feature type="non-terminal residue" evidence="1">
    <location>
        <position position="64"/>
    </location>
</feature>
<organism evidence="1 2">
    <name type="scientific">Phytophthora sojae (strain P6497)</name>
    <name type="common">Soybean stem and root rot agent</name>
    <name type="synonym">Phytophthora megasperma f. sp. glycines</name>
    <dbReference type="NCBI Taxonomy" id="1094619"/>
    <lineage>
        <taxon>Eukaryota</taxon>
        <taxon>Sar</taxon>
        <taxon>Stramenopiles</taxon>
        <taxon>Oomycota</taxon>
        <taxon>Peronosporomycetes</taxon>
        <taxon>Peronosporales</taxon>
        <taxon>Peronosporaceae</taxon>
        <taxon>Phytophthora</taxon>
    </lineage>
</organism>
<proteinExistence type="predicted"/>
<gene>
    <name evidence="1" type="ORF">PHYSODRAFT_437010</name>
</gene>
<sequence length="64" mass="7070">RAGTSLDAASNVEVARLRVQRERKLAVCQSLKKELEAMNASSGLFSEQQLAVIRPFAARVNKKK</sequence>
<accession>G5A2F8</accession>
<name>G5A2F8_PHYSP</name>
<protein>
    <submittedName>
        <fullName evidence="1">Uncharacterized protein</fullName>
    </submittedName>
</protein>
<evidence type="ECO:0000313" key="2">
    <source>
        <dbReference type="Proteomes" id="UP000002640"/>
    </source>
</evidence>
<dbReference type="STRING" id="1094619.G5A2F8"/>
<keyword evidence="2" id="KW-1185">Reference proteome</keyword>
<dbReference type="InParanoid" id="G5A2F8"/>
<dbReference type="AlphaFoldDB" id="G5A2F8"/>